<evidence type="ECO:0008006" key="4">
    <source>
        <dbReference type="Google" id="ProtNLM"/>
    </source>
</evidence>
<feature type="transmembrane region" description="Helical" evidence="1">
    <location>
        <begin position="36"/>
        <end position="60"/>
    </location>
</feature>
<dbReference type="RefSeq" id="WP_019687429.1">
    <property type="nucleotide sequence ID" value="NZ_CP036496.1"/>
</dbReference>
<dbReference type="InterPro" id="IPR021529">
    <property type="entry name" value="DUF2798"/>
</dbReference>
<sequence length="166" mass="18444">MPTTKKESFYFGIIMCFGMVVIMTFYNLLINGLIGKISLITIAVEFLIGFIIALILDLYIVGPVAKKVALSLPFDKSKKIFLIITISTCMVFGMACSMSFYGLLTSILSQGNGDHSLFEAYLEIFIKNFVVAYPLQLLVMGPVVRALFIKFIKKSGQVGPYKKVLN</sequence>
<evidence type="ECO:0000313" key="3">
    <source>
        <dbReference type="Proteomes" id="UP000254400"/>
    </source>
</evidence>
<dbReference type="GeneID" id="93346232"/>
<accession>A0A378XYI5</accession>
<proteinExistence type="predicted"/>
<feature type="transmembrane region" description="Helical" evidence="1">
    <location>
        <begin position="80"/>
        <end position="104"/>
    </location>
</feature>
<keyword evidence="1" id="KW-1133">Transmembrane helix</keyword>
<feature type="transmembrane region" description="Helical" evidence="1">
    <location>
        <begin position="9"/>
        <end position="30"/>
    </location>
</feature>
<name>A0A378XYI5_PAEPO</name>
<dbReference type="AlphaFoldDB" id="A0A378XYI5"/>
<reference evidence="2 3" key="1">
    <citation type="submission" date="2018-06" db="EMBL/GenBank/DDBJ databases">
        <authorList>
            <consortium name="Pathogen Informatics"/>
            <person name="Doyle S."/>
        </authorList>
    </citation>
    <scope>NUCLEOTIDE SEQUENCE [LARGE SCALE GENOMIC DNA]</scope>
    <source>
        <strain evidence="2 3">NCTC10343</strain>
    </source>
</reference>
<gene>
    <name evidence="2" type="primary">yybC</name>
    <name evidence="2" type="ORF">NCTC10343_02853</name>
</gene>
<keyword evidence="1" id="KW-0812">Transmembrane</keyword>
<keyword evidence="1" id="KW-0472">Membrane</keyword>
<organism evidence="2 3">
    <name type="scientific">Paenibacillus polymyxa</name>
    <name type="common">Bacillus polymyxa</name>
    <dbReference type="NCBI Taxonomy" id="1406"/>
    <lineage>
        <taxon>Bacteria</taxon>
        <taxon>Bacillati</taxon>
        <taxon>Bacillota</taxon>
        <taxon>Bacilli</taxon>
        <taxon>Bacillales</taxon>
        <taxon>Paenibacillaceae</taxon>
        <taxon>Paenibacillus</taxon>
    </lineage>
</organism>
<evidence type="ECO:0000313" key="2">
    <source>
        <dbReference type="EMBL" id="SUA69985.1"/>
    </source>
</evidence>
<dbReference type="Pfam" id="PF11391">
    <property type="entry name" value="DUF2798"/>
    <property type="match status" value="2"/>
</dbReference>
<feature type="transmembrane region" description="Helical" evidence="1">
    <location>
        <begin position="124"/>
        <end position="148"/>
    </location>
</feature>
<evidence type="ECO:0000256" key="1">
    <source>
        <dbReference type="SAM" id="Phobius"/>
    </source>
</evidence>
<dbReference type="Proteomes" id="UP000254400">
    <property type="component" value="Unassembled WGS sequence"/>
</dbReference>
<protein>
    <recommendedName>
        <fullName evidence="4">DUF2798 domain-containing protein</fullName>
    </recommendedName>
</protein>
<dbReference type="EMBL" id="UGSC01000001">
    <property type="protein sequence ID" value="SUA69985.1"/>
    <property type="molecule type" value="Genomic_DNA"/>
</dbReference>